<protein>
    <submittedName>
        <fullName evidence="2">Uncharacterized protein</fullName>
    </submittedName>
</protein>
<evidence type="ECO:0000313" key="3">
    <source>
        <dbReference type="Proteomes" id="UP001143543"/>
    </source>
</evidence>
<name>A0ABQ5MJ34_9FLAO</name>
<evidence type="ECO:0000313" key="2">
    <source>
        <dbReference type="EMBL" id="GLB49418.1"/>
    </source>
</evidence>
<organism evidence="2 3">
    <name type="scientific">Neptunitalea lumnitzerae</name>
    <dbReference type="NCBI Taxonomy" id="2965509"/>
    <lineage>
        <taxon>Bacteria</taxon>
        <taxon>Pseudomonadati</taxon>
        <taxon>Bacteroidota</taxon>
        <taxon>Flavobacteriia</taxon>
        <taxon>Flavobacteriales</taxon>
        <taxon>Flavobacteriaceae</taxon>
        <taxon>Neptunitalea</taxon>
    </lineage>
</organism>
<dbReference type="EMBL" id="BRVO01000002">
    <property type="protein sequence ID" value="GLB49418.1"/>
    <property type="molecule type" value="Genomic_DNA"/>
</dbReference>
<comment type="caution">
    <text evidence="2">The sequence shown here is derived from an EMBL/GenBank/DDBJ whole genome shotgun (WGS) entry which is preliminary data.</text>
</comment>
<feature type="transmembrane region" description="Helical" evidence="1">
    <location>
        <begin position="35"/>
        <end position="58"/>
    </location>
</feature>
<evidence type="ECO:0000256" key="1">
    <source>
        <dbReference type="SAM" id="Phobius"/>
    </source>
</evidence>
<proteinExistence type="predicted"/>
<dbReference type="RefSeq" id="WP_281765055.1">
    <property type="nucleotide sequence ID" value="NZ_BRVO01000002.1"/>
</dbReference>
<sequence>MKTKSEKKQENPSVRDMFFPIKENDLFIVKVFKNILFYTIGGIMAIMVLIMFSMILIAA</sequence>
<keyword evidence="1" id="KW-1133">Transmembrane helix</keyword>
<dbReference type="Proteomes" id="UP001143543">
    <property type="component" value="Unassembled WGS sequence"/>
</dbReference>
<accession>A0ABQ5MJ34</accession>
<keyword evidence="3" id="KW-1185">Reference proteome</keyword>
<reference evidence="2" key="1">
    <citation type="submission" date="2022-07" db="EMBL/GenBank/DDBJ databases">
        <title>Taxonomy of Novel Oxalotrophic and Methylotrophic Bacteria.</title>
        <authorList>
            <person name="Sahin N."/>
            <person name="Tani A."/>
        </authorList>
    </citation>
    <scope>NUCLEOTIDE SEQUENCE</scope>
    <source>
        <strain evidence="2">Y10</strain>
    </source>
</reference>
<keyword evidence="1" id="KW-0812">Transmembrane</keyword>
<keyword evidence="1" id="KW-0472">Membrane</keyword>
<gene>
    <name evidence="2" type="ORF">Y10_17860</name>
</gene>